<dbReference type="EMBL" id="CAFBQT010000005">
    <property type="protein sequence ID" value="CAB5058489.1"/>
    <property type="molecule type" value="Genomic_DNA"/>
</dbReference>
<feature type="domain" description="ATPase BadF/BadG/BcrA/BcrD type" evidence="1">
    <location>
        <begin position="4"/>
        <end position="266"/>
    </location>
</feature>
<protein>
    <submittedName>
        <fullName evidence="5">Unannotated protein</fullName>
    </submittedName>
</protein>
<dbReference type="SUPFAM" id="SSF53067">
    <property type="entry name" value="Actin-like ATPase domain"/>
    <property type="match status" value="2"/>
</dbReference>
<evidence type="ECO:0000313" key="4">
    <source>
        <dbReference type="EMBL" id="CAB4737782.1"/>
    </source>
</evidence>
<organism evidence="5">
    <name type="scientific">freshwater metagenome</name>
    <dbReference type="NCBI Taxonomy" id="449393"/>
    <lineage>
        <taxon>unclassified sequences</taxon>
        <taxon>metagenomes</taxon>
        <taxon>ecological metagenomes</taxon>
    </lineage>
</organism>
<evidence type="ECO:0000313" key="2">
    <source>
        <dbReference type="EMBL" id="CAB4585646.1"/>
    </source>
</evidence>
<dbReference type="AlphaFoldDB" id="A0A6J6WBZ8"/>
<sequence>MLTLGIDGGATAAKWALRDDSGKIKEGVSEPIDGHTYRPESKARLVKVLNEIKAAAGNEKISAIYAGITGTSSDPENNGEIIEIFQSIFGEIEIEIVIDMVLGYRAHFDFGEGIFLYAGTGSIATYLTETGKVVRAGGWGYLLGDEGAGYWIGREAIRRTLTAIDTKSAITKGSLEAEVLDFTKCKDWNGIKEFVYSKDRSAIAALAKPVISLAKKGELAAQDILAIAADYLIDLVLQIESVVAKPDLPVIFAGGITEAGDFIIDLINIGIGREVSLSKVRIANRAAEIAAENLA</sequence>
<dbReference type="Gene3D" id="3.30.420.40">
    <property type="match status" value="2"/>
</dbReference>
<dbReference type="InterPro" id="IPR002731">
    <property type="entry name" value="ATPase_BadF"/>
</dbReference>
<evidence type="ECO:0000313" key="8">
    <source>
        <dbReference type="EMBL" id="CAB4971254.1"/>
    </source>
</evidence>
<dbReference type="EMBL" id="CAFBOI010000006">
    <property type="protein sequence ID" value="CAB4971254.1"/>
    <property type="molecule type" value="Genomic_DNA"/>
</dbReference>
<dbReference type="EMBL" id="CAEZYX010000020">
    <property type="protein sequence ID" value="CAB4737782.1"/>
    <property type="molecule type" value="Genomic_DNA"/>
</dbReference>
<name>A0A6J6WBZ8_9ZZZZ</name>
<dbReference type="EMBL" id="CAFBPL010000001">
    <property type="protein sequence ID" value="CAB5005988.1"/>
    <property type="molecule type" value="Genomic_DNA"/>
</dbReference>
<dbReference type="Pfam" id="PF01869">
    <property type="entry name" value="BcrAD_BadFG"/>
    <property type="match status" value="1"/>
</dbReference>
<evidence type="ECO:0000313" key="9">
    <source>
        <dbReference type="EMBL" id="CAB5005988.1"/>
    </source>
</evidence>
<evidence type="ECO:0000259" key="1">
    <source>
        <dbReference type="Pfam" id="PF01869"/>
    </source>
</evidence>
<dbReference type="InterPro" id="IPR052519">
    <property type="entry name" value="Euk-type_GlcNAc_Kinase"/>
</dbReference>
<dbReference type="EMBL" id="CAEZWY010000001">
    <property type="protein sequence ID" value="CAB4661558.1"/>
    <property type="molecule type" value="Genomic_DNA"/>
</dbReference>
<dbReference type="EMBL" id="CAEZUF010000009">
    <property type="protein sequence ID" value="CAB4585646.1"/>
    <property type="molecule type" value="Genomic_DNA"/>
</dbReference>
<dbReference type="EMBL" id="CAFAAT010000007">
    <property type="protein sequence ID" value="CAB4798064.1"/>
    <property type="molecule type" value="Genomic_DNA"/>
</dbReference>
<dbReference type="PANTHER" id="PTHR43190:SF3">
    <property type="entry name" value="N-ACETYL-D-GLUCOSAMINE KINASE"/>
    <property type="match status" value="1"/>
</dbReference>
<evidence type="ECO:0000313" key="7">
    <source>
        <dbReference type="EMBL" id="CAB4937511.1"/>
    </source>
</evidence>
<dbReference type="EMBL" id="CAFBNI010000004">
    <property type="protein sequence ID" value="CAB4937511.1"/>
    <property type="molecule type" value="Genomic_DNA"/>
</dbReference>
<dbReference type="PANTHER" id="PTHR43190">
    <property type="entry name" value="N-ACETYL-D-GLUCOSAMINE KINASE"/>
    <property type="match status" value="1"/>
</dbReference>
<evidence type="ECO:0000313" key="6">
    <source>
        <dbReference type="EMBL" id="CAB4798064.1"/>
    </source>
</evidence>
<dbReference type="CDD" id="cd24007">
    <property type="entry name" value="ASKHA_NBD_eukNAGK-like"/>
    <property type="match status" value="1"/>
</dbReference>
<evidence type="ECO:0000313" key="10">
    <source>
        <dbReference type="EMBL" id="CAB5058489.1"/>
    </source>
</evidence>
<gene>
    <name evidence="2" type="ORF">UFOPK1791_00206</name>
    <name evidence="3" type="ORF">UFOPK2312_00022</name>
    <name evidence="4" type="ORF">UFOPK2802_00343</name>
    <name evidence="5" type="ORF">UFOPK2982_00034</name>
    <name evidence="6" type="ORF">UFOPK3083_00161</name>
    <name evidence="7" type="ORF">UFOPK3783_00097</name>
    <name evidence="8" type="ORF">UFOPK3948_00126</name>
    <name evidence="9" type="ORF">UFOPK4113_00020</name>
    <name evidence="10" type="ORF">UFOPK4355_00098</name>
</gene>
<accession>A0A6J6WBZ8</accession>
<dbReference type="InterPro" id="IPR043129">
    <property type="entry name" value="ATPase_NBD"/>
</dbReference>
<evidence type="ECO:0000313" key="3">
    <source>
        <dbReference type="EMBL" id="CAB4661558.1"/>
    </source>
</evidence>
<dbReference type="EMBL" id="CAFAAE010000002">
    <property type="protein sequence ID" value="CAB4782521.1"/>
    <property type="molecule type" value="Genomic_DNA"/>
</dbReference>
<reference evidence="5" key="1">
    <citation type="submission" date="2020-05" db="EMBL/GenBank/DDBJ databases">
        <authorList>
            <person name="Chiriac C."/>
            <person name="Salcher M."/>
            <person name="Ghai R."/>
            <person name="Kavagutti S V."/>
        </authorList>
    </citation>
    <scope>NUCLEOTIDE SEQUENCE</scope>
</reference>
<evidence type="ECO:0000313" key="5">
    <source>
        <dbReference type="EMBL" id="CAB4782521.1"/>
    </source>
</evidence>
<proteinExistence type="predicted"/>